<name>A0A516H477_9PROT</name>
<dbReference type="EMBL" id="CP041636">
    <property type="protein sequence ID" value="QDO98583.1"/>
    <property type="molecule type" value="Genomic_DNA"/>
</dbReference>
<proteinExistence type="predicted"/>
<dbReference type="KEGG" id="fer:FNB15_15415"/>
<accession>A0A516H477</accession>
<keyword evidence="2" id="KW-0378">Hydrolase</keyword>
<dbReference type="Gene3D" id="3.40.720.10">
    <property type="entry name" value="Alkaline Phosphatase, subunit A"/>
    <property type="match status" value="1"/>
</dbReference>
<keyword evidence="5" id="KW-1185">Reference proteome</keyword>
<dbReference type="GO" id="GO:0008484">
    <property type="term" value="F:sulfuric ester hydrolase activity"/>
    <property type="evidence" value="ECO:0007669"/>
    <property type="project" value="TreeGrafter"/>
</dbReference>
<dbReference type="InterPro" id="IPR017850">
    <property type="entry name" value="Alkaline_phosphatase_core_sf"/>
</dbReference>
<organism evidence="4 5">
    <name type="scientific">Ferrovibrio terrae</name>
    <dbReference type="NCBI Taxonomy" id="2594003"/>
    <lineage>
        <taxon>Bacteria</taxon>
        <taxon>Pseudomonadati</taxon>
        <taxon>Pseudomonadota</taxon>
        <taxon>Alphaproteobacteria</taxon>
        <taxon>Rhodospirillales</taxon>
        <taxon>Rhodospirillaceae</taxon>
        <taxon>Ferrovibrio</taxon>
    </lineage>
</organism>
<dbReference type="Pfam" id="PF00884">
    <property type="entry name" value="Sulfatase"/>
    <property type="match status" value="1"/>
</dbReference>
<dbReference type="AlphaFoldDB" id="A0A516H477"/>
<evidence type="ECO:0000313" key="5">
    <source>
        <dbReference type="Proteomes" id="UP000317496"/>
    </source>
</evidence>
<gene>
    <name evidence="4" type="ORF">FNB15_15415</name>
</gene>
<keyword evidence="1" id="KW-0479">Metal-binding</keyword>
<dbReference type="InterPro" id="IPR000917">
    <property type="entry name" value="Sulfatase_N"/>
</dbReference>
<dbReference type="PANTHER" id="PTHR45953:SF1">
    <property type="entry name" value="IDURONATE 2-SULFATASE"/>
    <property type="match status" value="1"/>
</dbReference>
<evidence type="ECO:0000256" key="1">
    <source>
        <dbReference type="ARBA" id="ARBA00022723"/>
    </source>
</evidence>
<dbReference type="GO" id="GO:0046872">
    <property type="term" value="F:metal ion binding"/>
    <property type="evidence" value="ECO:0007669"/>
    <property type="project" value="UniProtKB-KW"/>
</dbReference>
<feature type="domain" description="Sulfatase N-terminal" evidence="3">
    <location>
        <begin position="5"/>
        <end position="386"/>
    </location>
</feature>
<dbReference type="CDD" id="cd16028">
    <property type="entry name" value="PMH"/>
    <property type="match status" value="1"/>
</dbReference>
<dbReference type="OrthoDB" id="9795675at2"/>
<evidence type="ECO:0000256" key="2">
    <source>
        <dbReference type="ARBA" id="ARBA00022801"/>
    </source>
</evidence>
<sequence>MAGVRNILFIMADQLRADYLSCAGHQTLQTPHIDGLAKRGVLFDRAYCQAPVCGPSRMSFYTGRYMTSHGATYNGVPLRATELTMGDYLRPLGYRVGLVGKTHMKSDDDGMKRLGVDPKSSLGVLISECGFEPFERDDGLHPDQLLDPDLAYNAWLRAKGYASENPWHDYANAGEGPGGEILSGWYMRNSNLPARIREEDSETPYMTDRAMDFIRASGDQTWCLHLSYIKPHWPYIAPAPYHNMYGPGQMQSVRQSDAEHRNPHPVVAAFMQHEESVNFSRADVRDIVIPTYMGLVKQLDDHLGRLFAFLEQSGRMKDTLIVLTSDHGDYLGDHWLGEKELFHEESVRIPMIVYHPDDAADATRGKVDHAFVEAIDLAPTFLDVAGGVPQPHRLEGASLLPRLFGQATPLWREAAFSECDYAFRPARHILGLPPDRARAYMVRTDRWKYIAYEGFRPQLFDLQDDPHEYADLGESPAHAGLREELAARLFTWMRQRRIRTTLSDADVEKRTGTAKARGILFGVW</sequence>
<protein>
    <submittedName>
        <fullName evidence="4">Alkaline phosphatase family protein</fullName>
    </submittedName>
</protein>
<reference evidence="4 5" key="1">
    <citation type="submission" date="2019-07" db="EMBL/GenBank/DDBJ databases">
        <title>Genome sequencing for Ferrovibrio sp. K5.</title>
        <authorList>
            <person name="Park S.-J."/>
        </authorList>
    </citation>
    <scope>NUCLEOTIDE SEQUENCE [LARGE SCALE GENOMIC DNA]</scope>
    <source>
        <strain evidence="4 5">K5</strain>
    </source>
</reference>
<evidence type="ECO:0000259" key="3">
    <source>
        <dbReference type="Pfam" id="PF00884"/>
    </source>
</evidence>
<dbReference type="GO" id="GO:0005737">
    <property type="term" value="C:cytoplasm"/>
    <property type="evidence" value="ECO:0007669"/>
    <property type="project" value="TreeGrafter"/>
</dbReference>
<evidence type="ECO:0000313" key="4">
    <source>
        <dbReference type="EMBL" id="QDO98583.1"/>
    </source>
</evidence>
<dbReference type="FunFam" id="3.40.720.10:FF:000062">
    <property type="entry name" value="Probable sulfatase"/>
    <property type="match status" value="1"/>
</dbReference>
<dbReference type="SUPFAM" id="SSF53649">
    <property type="entry name" value="Alkaline phosphatase-like"/>
    <property type="match status" value="1"/>
</dbReference>
<dbReference type="Proteomes" id="UP000317496">
    <property type="component" value="Chromosome"/>
</dbReference>
<dbReference type="PANTHER" id="PTHR45953">
    <property type="entry name" value="IDURONATE 2-SULFATASE"/>
    <property type="match status" value="1"/>
</dbReference>